<evidence type="ECO:0000256" key="1">
    <source>
        <dbReference type="ARBA" id="ARBA00023015"/>
    </source>
</evidence>
<evidence type="ECO:0000256" key="2">
    <source>
        <dbReference type="ARBA" id="ARBA00023125"/>
    </source>
</evidence>
<dbReference type="SUPFAM" id="SSF48008">
    <property type="entry name" value="GntR ligand-binding domain-like"/>
    <property type="match status" value="1"/>
</dbReference>
<dbReference type="PANTHER" id="PTHR43537">
    <property type="entry name" value="TRANSCRIPTIONAL REGULATOR, GNTR FAMILY"/>
    <property type="match status" value="1"/>
</dbReference>
<comment type="caution">
    <text evidence="6">The sequence shown here is derived from an EMBL/GenBank/DDBJ whole genome shotgun (WGS) entry which is preliminary data.</text>
</comment>
<protein>
    <submittedName>
        <fullName evidence="6">GntR family transcriptional regulator</fullName>
    </submittedName>
</protein>
<dbReference type="RefSeq" id="WP_351960577.1">
    <property type="nucleotide sequence ID" value="NZ_JBEOZM010000021.1"/>
</dbReference>
<dbReference type="InterPro" id="IPR008920">
    <property type="entry name" value="TF_FadR/GntR_C"/>
</dbReference>
<name>A0ABV1TRB7_9ACTN</name>
<keyword evidence="7" id="KW-1185">Reference proteome</keyword>
<dbReference type="Gene3D" id="1.10.10.10">
    <property type="entry name" value="Winged helix-like DNA-binding domain superfamily/Winged helix DNA-binding domain"/>
    <property type="match status" value="1"/>
</dbReference>
<dbReference type="PANTHER" id="PTHR43537:SF5">
    <property type="entry name" value="UXU OPERON TRANSCRIPTIONAL REGULATOR"/>
    <property type="match status" value="1"/>
</dbReference>
<sequence length="275" mass="29651">MPPHSSSAARVPGDGDGPGEPPPVRQALSDSVYESIKAMVMDHEIAPGARVGIDALSRTLGVSPTPVREALARLESDGLVVKRALSGYRATELLTRQGLAELFEMRLLLEPRAAALAAAHATEEQLDGLERIVEEMQDQPSPNRRYASYRDFAALDQRFHEAIGQAAHRPLLADAVRRLHAHLHIFRLGDVVGAGGPTVAEHERIVRAVLRRNPERAAEAMTEHLTRSMERQLPDGGEEHGGEEHDGEEHDGEDGGEDGRGEDEGRGGVAGPATP</sequence>
<dbReference type="Pfam" id="PF07729">
    <property type="entry name" value="FCD"/>
    <property type="match status" value="1"/>
</dbReference>
<feature type="region of interest" description="Disordered" evidence="4">
    <location>
        <begin position="217"/>
        <end position="275"/>
    </location>
</feature>
<feature type="domain" description="HTH gntR-type" evidence="5">
    <location>
        <begin position="26"/>
        <end position="93"/>
    </location>
</feature>
<evidence type="ECO:0000313" key="6">
    <source>
        <dbReference type="EMBL" id="MER6272254.1"/>
    </source>
</evidence>
<evidence type="ECO:0000256" key="4">
    <source>
        <dbReference type="SAM" id="MobiDB-lite"/>
    </source>
</evidence>
<gene>
    <name evidence="6" type="ORF">ABT211_33975</name>
</gene>
<dbReference type="PROSITE" id="PS50949">
    <property type="entry name" value="HTH_GNTR"/>
    <property type="match status" value="1"/>
</dbReference>
<accession>A0ABV1TRB7</accession>
<feature type="region of interest" description="Disordered" evidence="4">
    <location>
        <begin position="1"/>
        <end position="25"/>
    </location>
</feature>
<dbReference type="Proteomes" id="UP001490365">
    <property type="component" value="Unassembled WGS sequence"/>
</dbReference>
<dbReference type="CDD" id="cd07377">
    <property type="entry name" value="WHTH_GntR"/>
    <property type="match status" value="1"/>
</dbReference>
<keyword evidence="2" id="KW-0238">DNA-binding</keyword>
<proteinExistence type="predicted"/>
<dbReference type="SUPFAM" id="SSF46785">
    <property type="entry name" value="Winged helix' DNA-binding domain"/>
    <property type="match status" value="1"/>
</dbReference>
<feature type="compositionally biased region" description="Basic and acidic residues" evidence="4">
    <location>
        <begin position="257"/>
        <end position="266"/>
    </location>
</feature>
<dbReference type="EMBL" id="JBEOZM010000021">
    <property type="protein sequence ID" value="MER6272254.1"/>
    <property type="molecule type" value="Genomic_DNA"/>
</dbReference>
<evidence type="ECO:0000259" key="5">
    <source>
        <dbReference type="PROSITE" id="PS50949"/>
    </source>
</evidence>
<evidence type="ECO:0000256" key="3">
    <source>
        <dbReference type="ARBA" id="ARBA00023163"/>
    </source>
</evidence>
<dbReference type="Pfam" id="PF00392">
    <property type="entry name" value="GntR"/>
    <property type="match status" value="1"/>
</dbReference>
<keyword evidence="3" id="KW-0804">Transcription</keyword>
<dbReference type="SMART" id="SM00895">
    <property type="entry name" value="FCD"/>
    <property type="match status" value="1"/>
</dbReference>
<dbReference type="InterPro" id="IPR036390">
    <property type="entry name" value="WH_DNA-bd_sf"/>
</dbReference>
<dbReference type="InterPro" id="IPR036388">
    <property type="entry name" value="WH-like_DNA-bd_sf"/>
</dbReference>
<dbReference type="Gene3D" id="1.20.120.530">
    <property type="entry name" value="GntR ligand-binding domain-like"/>
    <property type="match status" value="1"/>
</dbReference>
<dbReference type="InterPro" id="IPR000524">
    <property type="entry name" value="Tscrpt_reg_HTH_GntR"/>
</dbReference>
<feature type="compositionally biased region" description="Basic and acidic residues" evidence="4">
    <location>
        <begin position="217"/>
        <end position="248"/>
    </location>
</feature>
<reference evidence="6 7" key="1">
    <citation type="submission" date="2024-06" db="EMBL/GenBank/DDBJ databases">
        <title>The Natural Products Discovery Center: Release of the First 8490 Sequenced Strains for Exploring Actinobacteria Biosynthetic Diversity.</title>
        <authorList>
            <person name="Kalkreuter E."/>
            <person name="Kautsar S.A."/>
            <person name="Yang D."/>
            <person name="Bader C.D."/>
            <person name="Teijaro C.N."/>
            <person name="Fluegel L."/>
            <person name="Davis C.M."/>
            <person name="Simpson J.R."/>
            <person name="Lauterbach L."/>
            <person name="Steele A.D."/>
            <person name="Gui C."/>
            <person name="Meng S."/>
            <person name="Li G."/>
            <person name="Viehrig K."/>
            <person name="Ye F."/>
            <person name="Su P."/>
            <person name="Kiefer A.F."/>
            <person name="Nichols A."/>
            <person name="Cepeda A.J."/>
            <person name="Yan W."/>
            <person name="Fan B."/>
            <person name="Jiang Y."/>
            <person name="Adhikari A."/>
            <person name="Zheng C.-J."/>
            <person name="Schuster L."/>
            <person name="Cowan T.M."/>
            <person name="Smanski M.J."/>
            <person name="Chevrette M.G."/>
            <person name="De Carvalho L.P.S."/>
            <person name="Shen B."/>
        </authorList>
    </citation>
    <scope>NUCLEOTIDE SEQUENCE [LARGE SCALE GENOMIC DNA]</scope>
    <source>
        <strain evidence="6 7">NPDC001694</strain>
    </source>
</reference>
<evidence type="ECO:0000313" key="7">
    <source>
        <dbReference type="Proteomes" id="UP001490365"/>
    </source>
</evidence>
<dbReference type="InterPro" id="IPR011711">
    <property type="entry name" value="GntR_C"/>
</dbReference>
<organism evidence="6 7">
    <name type="scientific">Streptomyces sp. 900105755</name>
    <dbReference type="NCBI Taxonomy" id="3154389"/>
    <lineage>
        <taxon>Bacteria</taxon>
        <taxon>Bacillati</taxon>
        <taxon>Actinomycetota</taxon>
        <taxon>Actinomycetes</taxon>
        <taxon>Kitasatosporales</taxon>
        <taxon>Streptomycetaceae</taxon>
        <taxon>Streptomyces</taxon>
    </lineage>
</organism>
<dbReference type="SMART" id="SM00345">
    <property type="entry name" value="HTH_GNTR"/>
    <property type="match status" value="1"/>
</dbReference>
<keyword evidence="1" id="KW-0805">Transcription regulation</keyword>